<protein>
    <submittedName>
        <fullName evidence="2">Uncharacterized protein</fullName>
    </submittedName>
</protein>
<sequence length="228" mass="24951">AERQWQPIAYDPCSLYSSTVTFAYDHDGVGGQDISPYQAVDNTYWHDHYSSQSTENNDYLEQSHYQQIPSSTAPLFSQPSPQQPHVDSPAEYPTSPQSDYDDYHSSSVPSPYHATSGTHTDNIHPQVHSPEAAPSPQSPPSSHYSPSISQPDASKASARAMSWSGPTRPASPRSMRLSPLPLKRPLEKKPPLACLFCRGRKIACGPPLPVNVNDALCNVNTLPRAEGV</sequence>
<reference evidence="2 3" key="1">
    <citation type="journal article" date="2018" name="Evol. Lett.">
        <title>Horizontal gene cluster transfer increased hallucinogenic mushroom diversity.</title>
        <authorList>
            <person name="Reynolds H.T."/>
            <person name="Vijayakumar V."/>
            <person name="Gluck-Thaler E."/>
            <person name="Korotkin H.B."/>
            <person name="Matheny P.B."/>
            <person name="Slot J.C."/>
        </authorList>
    </citation>
    <scope>NUCLEOTIDE SEQUENCE [LARGE SCALE GENOMIC DNA]</scope>
    <source>
        <strain evidence="2 3">2629</strain>
    </source>
</reference>
<organism evidence="2 3">
    <name type="scientific">Panaeolus cyanescens</name>
    <dbReference type="NCBI Taxonomy" id="181874"/>
    <lineage>
        <taxon>Eukaryota</taxon>
        <taxon>Fungi</taxon>
        <taxon>Dikarya</taxon>
        <taxon>Basidiomycota</taxon>
        <taxon>Agaricomycotina</taxon>
        <taxon>Agaricomycetes</taxon>
        <taxon>Agaricomycetidae</taxon>
        <taxon>Agaricales</taxon>
        <taxon>Agaricineae</taxon>
        <taxon>Galeropsidaceae</taxon>
        <taxon>Panaeolus</taxon>
    </lineage>
</organism>
<dbReference type="AlphaFoldDB" id="A0A409WXA5"/>
<feature type="compositionally biased region" description="Polar residues" evidence="1">
    <location>
        <begin position="105"/>
        <end position="120"/>
    </location>
</feature>
<dbReference type="STRING" id="181874.A0A409WXA5"/>
<dbReference type="Proteomes" id="UP000284842">
    <property type="component" value="Unassembled WGS sequence"/>
</dbReference>
<feature type="region of interest" description="Disordered" evidence="1">
    <location>
        <begin position="48"/>
        <end position="184"/>
    </location>
</feature>
<dbReference type="InParanoid" id="A0A409WXA5"/>
<feature type="compositionally biased region" description="Polar residues" evidence="1">
    <location>
        <begin position="50"/>
        <end position="85"/>
    </location>
</feature>
<dbReference type="EMBL" id="NHTK01005064">
    <property type="protein sequence ID" value="PPQ83127.1"/>
    <property type="molecule type" value="Genomic_DNA"/>
</dbReference>
<feature type="non-terminal residue" evidence="2">
    <location>
        <position position="1"/>
    </location>
</feature>
<accession>A0A409WXA5</accession>
<evidence type="ECO:0000313" key="2">
    <source>
        <dbReference type="EMBL" id="PPQ83127.1"/>
    </source>
</evidence>
<name>A0A409WXA5_9AGAR</name>
<proteinExistence type="predicted"/>
<feature type="compositionally biased region" description="Low complexity" evidence="1">
    <location>
        <begin position="168"/>
        <end position="183"/>
    </location>
</feature>
<comment type="caution">
    <text evidence="2">The sequence shown here is derived from an EMBL/GenBank/DDBJ whole genome shotgun (WGS) entry which is preliminary data.</text>
</comment>
<feature type="compositionally biased region" description="Low complexity" evidence="1">
    <location>
        <begin position="128"/>
        <end position="151"/>
    </location>
</feature>
<keyword evidence="3" id="KW-1185">Reference proteome</keyword>
<gene>
    <name evidence="2" type="ORF">CVT24_002469</name>
</gene>
<dbReference type="OrthoDB" id="39175at2759"/>
<evidence type="ECO:0000313" key="3">
    <source>
        <dbReference type="Proteomes" id="UP000284842"/>
    </source>
</evidence>
<evidence type="ECO:0000256" key="1">
    <source>
        <dbReference type="SAM" id="MobiDB-lite"/>
    </source>
</evidence>